<organism evidence="1 2">
    <name type="scientific">Candidatus Sulfobium mesophilum</name>
    <dbReference type="NCBI Taxonomy" id="2016548"/>
    <lineage>
        <taxon>Bacteria</taxon>
        <taxon>Pseudomonadati</taxon>
        <taxon>Nitrospirota</taxon>
        <taxon>Nitrospiria</taxon>
        <taxon>Nitrospirales</taxon>
        <taxon>Nitrospiraceae</taxon>
        <taxon>Candidatus Sulfobium</taxon>
    </lineage>
</organism>
<reference evidence="2" key="1">
    <citation type="submission" date="2018-03" db="EMBL/GenBank/DDBJ databases">
        <authorList>
            <person name="Zecchin S."/>
        </authorList>
    </citation>
    <scope>NUCLEOTIDE SEQUENCE [LARGE SCALE GENOMIC DNA]</scope>
</reference>
<dbReference type="EMBL" id="OUUY01000013">
    <property type="protein sequence ID" value="SPP99737.1"/>
    <property type="molecule type" value="Genomic_DNA"/>
</dbReference>
<protein>
    <submittedName>
        <fullName evidence="1">Uncharacterized protein</fullName>
    </submittedName>
</protein>
<dbReference type="AlphaFoldDB" id="A0A2U3QE84"/>
<dbReference type="Proteomes" id="UP000245125">
    <property type="component" value="Unassembled WGS sequence"/>
</dbReference>
<keyword evidence="2" id="KW-1185">Reference proteome</keyword>
<sequence length="68" mass="7991">MTEKRWSIYTDPKGLRMLSFVDPIYNEPDCFRAACHSHNKDQKVLGIMTTDFSLFPIDMKIRRQIIGN</sequence>
<evidence type="ECO:0000313" key="2">
    <source>
        <dbReference type="Proteomes" id="UP000245125"/>
    </source>
</evidence>
<name>A0A2U3QE84_9BACT</name>
<proteinExistence type="predicted"/>
<gene>
    <name evidence="1" type="ORF">NBG4_110040</name>
</gene>
<dbReference type="Gene3D" id="3.30.450.290">
    <property type="match status" value="1"/>
</dbReference>
<accession>A0A2U3QE84</accession>
<evidence type="ECO:0000313" key="1">
    <source>
        <dbReference type="EMBL" id="SPP99737.1"/>
    </source>
</evidence>